<keyword evidence="2" id="KW-1185">Reference proteome</keyword>
<gene>
    <name evidence="1" type="ORF">NG900_01735</name>
</gene>
<name>A0ABT1AEX1_9RALS</name>
<sequence length="223" mass="24434">MPLISRAHVRLSRLRFPFAVRVQAEVGVACLRDATGRRQVRPGDPFVVPAFAHFGCELPGTVWQPCSITLEAVPDAGCPRMAAIQHDKPWSRALARLVFEHPAQAWNVALLSEHWQVCARQARARLFAEGEALHALVREQRAAWALYQLAMQDADTECTAETMAALAKRAGLRTARVLNETCASLFGVELRQLVATSAENQHATEPAGQSASTSWHLPLALTA</sequence>
<reference evidence="1" key="2">
    <citation type="journal article" date="2023" name="Front. Microbiol.">
        <title>Ralstonia chuxiongensis sp. nov., Ralstonia mojiangensis sp. nov., and Ralstonia soli sp. nov., isolated from tobacco fields, are three novel species in the family Burkholderiaceae.</title>
        <authorList>
            <person name="Lu C.H."/>
            <person name="Zhang Y.Y."/>
            <person name="Jiang N."/>
            <person name="Chen W."/>
            <person name="Shao X."/>
            <person name="Zhao Z.M."/>
            <person name="Lu W.L."/>
            <person name="Hu X."/>
            <person name="Xi Y.X."/>
            <person name="Zou S.Y."/>
            <person name="Wei Q.J."/>
            <person name="Lin Z.L."/>
            <person name="Gong L."/>
            <person name="Gai X.T."/>
            <person name="Zhang L.Q."/>
            <person name="Li J.Y."/>
            <person name="Jin Y."/>
            <person name="Xia Z.Y."/>
        </authorList>
    </citation>
    <scope>NUCLEOTIDE SEQUENCE</scope>
    <source>
        <strain evidence="1">21MJYT02-11</strain>
    </source>
</reference>
<evidence type="ECO:0000313" key="2">
    <source>
        <dbReference type="Proteomes" id="UP001162811"/>
    </source>
</evidence>
<organism evidence="1 2">
    <name type="scientific">Ralstonia soli</name>
    <dbReference type="NCBI Taxonomy" id="2953896"/>
    <lineage>
        <taxon>Bacteria</taxon>
        <taxon>Pseudomonadati</taxon>
        <taxon>Pseudomonadota</taxon>
        <taxon>Betaproteobacteria</taxon>
        <taxon>Burkholderiales</taxon>
        <taxon>Burkholderiaceae</taxon>
        <taxon>Ralstonia</taxon>
    </lineage>
</organism>
<evidence type="ECO:0000313" key="1">
    <source>
        <dbReference type="EMBL" id="MCO5396911.1"/>
    </source>
</evidence>
<comment type="caution">
    <text evidence="1">The sequence shown here is derived from an EMBL/GenBank/DDBJ whole genome shotgun (WGS) entry which is preliminary data.</text>
</comment>
<accession>A0ABT1AEX1</accession>
<reference evidence="1" key="1">
    <citation type="submission" date="2022-06" db="EMBL/GenBank/DDBJ databases">
        <authorList>
            <person name="Lu C.-H."/>
        </authorList>
    </citation>
    <scope>NUCLEOTIDE SEQUENCE</scope>
    <source>
        <strain evidence="1">21MJYT02-11</strain>
    </source>
</reference>
<proteinExistence type="predicted"/>
<dbReference type="EMBL" id="JAMXHT010000001">
    <property type="protein sequence ID" value="MCO5396911.1"/>
    <property type="molecule type" value="Genomic_DNA"/>
</dbReference>
<dbReference type="Proteomes" id="UP001162811">
    <property type="component" value="Unassembled WGS sequence"/>
</dbReference>
<dbReference type="RefSeq" id="WP_252676064.1">
    <property type="nucleotide sequence ID" value="NZ_JAMXHT010000001.1"/>
</dbReference>
<protein>
    <submittedName>
        <fullName evidence="1">AraC family transcriptional regulator</fullName>
    </submittedName>
</protein>